<accession>A0AAJ8LAR1</accession>
<dbReference type="AlphaFoldDB" id="A0AAJ8LAR1"/>
<sequence length="199" mass="21041">MFAKLTITALLLAASAQAAISILYPNSEAIWYKNNTVQMNWTLTMPETDIYFFRTYLSNEDQSILAGNHSIADSTSATAQDVRILLPQIPSGKGYIVNLVNTTNENQIFATSNPFEIADGIVTTSSTSGSSTSSSSSATSVNNIPNAITTSQIPFPSSSVFPSSSSTSSAKSLFDNTLHALLAQGVAIILVAFGTLVTN</sequence>
<dbReference type="KEGG" id="kpin:30173368"/>
<dbReference type="Proteomes" id="UP000094020">
    <property type="component" value="Chromosome 8"/>
</dbReference>
<evidence type="ECO:0000313" key="3">
    <source>
        <dbReference type="Proteomes" id="UP000094020"/>
    </source>
</evidence>
<evidence type="ECO:0000256" key="1">
    <source>
        <dbReference type="SAM" id="SignalP"/>
    </source>
</evidence>
<dbReference type="EMBL" id="CP144526">
    <property type="protein sequence ID" value="WWC72212.1"/>
    <property type="molecule type" value="Genomic_DNA"/>
</dbReference>
<keyword evidence="1" id="KW-0732">Signal</keyword>
<gene>
    <name evidence="2" type="ORF">I206_106174</name>
</gene>
<reference evidence="2" key="2">
    <citation type="submission" date="2024-02" db="EMBL/GenBank/DDBJ databases">
        <title>Comparative genomics of Cryptococcus and Kwoniella reveals pathogenesis evolution and contrasting modes of karyotype evolution via chromosome fusion or intercentromeric recombination.</title>
        <authorList>
            <person name="Coelho M.A."/>
            <person name="David-Palma M."/>
            <person name="Shea T."/>
            <person name="Bowers K."/>
            <person name="McGinley-Smith S."/>
            <person name="Mohammad A.W."/>
            <person name="Gnirke A."/>
            <person name="Yurkov A.M."/>
            <person name="Nowrousian M."/>
            <person name="Sun S."/>
            <person name="Cuomo C.A."/>
            <person name="Heitman J."/>
        </authorList>
    </citation>
    <scope>NUCLEOTIDE SEQUENCE</scope>
    <source>
        <strain evidence="2">CBS 10737</strain>
    </source>
</reference>
<protein>
    <recommendedName>
        <fullName evidence="4">Ser-Thr-rich glycosyl-phosphatidyl-inositol-anchored membrane family-domain-containing protein</fullName>
    </recommendedName>
</protein>
<feature type="chain" id="PRO_5042464977" description="Ser-Thr-rich glycosyl-phosphatidyl-inositol-anchored membrane family-domain-containing protein" evidence="1">
    <location>
        <begin position="19"/>
        <end position="199"/>
    </location>
</feature>
<feature type="signal peptide" evidence="1">
    <location>
        <begin position="1"/>
        <end position="18"/>
    </location>
</feature>
<organism evidence="2 3">
    <name type="scientific">Kwoniella pini CBS 10737</name>
    <dbReference type="NCBI Taxonomy" id="1296096"/>
    <lineage>
        <taxon>Eukaryota</taxon>
        <taxon>Fungi</taxon>
        <taxon>Dikarya</taxon>
        <taxon>Basidiomycota</taxon>
        <taxon>Agaricomycotina</taxon>
        <taxon>Tremellomycetes</taxon>
        <taxon>Tremellales</taxon>
        <taxon>Cryptococcaceae</taxon>
        <taxon>Kwoniella</taxon>
    </lineage>
</organism>
<name>A0AAJ8LAR1_9TREE</name>
<keyword evidence="3" id="KW-1185">Reference proteome</keyword>
<proteinExistence type="predicted"/>
<evidence type="ECO:0000313" key="2">
    <source>
        <dbReference type="EMBL" id="WWC72212.1"/>
    </source>
</evidence>
<reference evidence="2" key="1">
    <citation type="submission" date="2013-07" db="EMBL/GenBank/DDBJ databases">
        <authorList>
            <consortium name="The Broad Institute Genome Sequencing Platform"/>
            <person name="Cuomo C."/>
            <person name="Litvintseva A."/>
            <person name="Chen Y."/>
            <person name="Heitman J."/>
            <person name="Sun S."/>
            <person name="Springer D."/>
            <person name="Dromer F."/>
            <person name="Young S.K."/>
            <person name="Zeng Q."/>
            <person name="Gargeya S."/>
            <person name="Fitzgerald M."/>
            <person name="Abouelleil A."/>
            <person name="Alvarado L."/>
            <person name="Berlin A.M."/>
            <person name="Chapman S.B."/>
            <person name="Dewar J."/>
            <person name="Goldberg J."/>
            <person name="Griggs A."/>
            <person name="Gujja S."/>
            <person name="Hansen M."/>
            <person name="Howarth C."/>
            <person name="Imamovic A."/>
            <person name="Larimer J."/>
            <person name="McCowan C."/>
            <person name="Murphy C."/>
            <person name="Pearson M."/>
            <person name="Priest M."/>
            <person name="Roberts A."/>
            <person name="Saif S."/>
            <person name="Shea T."/>
            <person name="Sykes S."/>
            <person name="Wortman J."/>
            <person name="Nusbaum C."/>
            <person name="Birren B."/>
        </authorList>
    </citation>
    <scope>NUCLEOTIDE SEQUENCE</scope>
    <source>
        <strain evidence="2">CBS 10737</strain>
    </source>
</reference>
<evidence type="ECO:0008006" key="4">
    <source>
        <dbReference type="Google" id="ProtNLM"/>
    </source>
</evidence>
<dbReference type="GeneID" id="30173368"/>
<dbReference type="RefSeq" id="XP_019010527.2">
    <property type="nucleotide sequence ID" value="XM_019156725.2"/>
</dbReference>